<dbReference type="SMART" id="SM00338">
    <property type="entry name" value="BRLZ"/>
    <property type="match status" value="1"/>
</dbReference>
<dbReference type="OrthoDB" id="10039716at2759"/>
<keyword evidence="4" id="KW-1185">Reference proteome</keyword>
<organism evidence="3 4">
    <name type="scientific">Hypsibius exemplaris</name>
    <name type="common">Freshwater tardigrade</name>
    <dbReference type="NCBI Taxonomy" id="2072580"/>
    <lineage>
        <taxon>Eukaryota</taxon>
        <taxon>Metazoa</taxon>
        <taxon>Ecdysozoa</taxon>
        <taxon>Tardigrada</taxon>
        <taxon>Eutardigrada</taxon>
        <taxon>Parachela</taxon>
        <taxon>Hypsibioidea</taxon>
        <taxon>Hypsibiidae</taxon>
        <taxon>Hypsibius</taxon>
    </lineage>
</organism>
<dbReference type="SUPFAM" id="SSF57959">
    <property type="entry name" value="Leucine zipper domain"/>
    <property type="match status" value="1"/>
</dbReference>
<feature type="compositionally biased region" description="Low complexity" evidence="1">
    <location>
        <begin position="33"/>
        <end position="45"/>
    </location>
</feature>
<feature type="domain" description="BZIP" evidence="2">
    <location>
        <begin position="319"/>
        <end position="370"/>
    </location>
</feature>
<dbReference type="EMBL" id="MTYJ01000011">
    <property type="protein sequence ID" value="OQV23592.1"/>
    <property type="molecule type" value="Genomic_DNA"/>
</dbReference>
<dbReference type="Gene3D" id="1.20.5.170">
    <property type="match status" value="1"/>
</dbReference>
<dbReference type="InterPro" id="IPR046347">
    <property type="entry name" value="bZIP_sf"/>
</dbReference>
<feature type="compositionally biased region" description="Polar residues" evidence="1">
    <location>
        <begin position="232"/>
        <end position="241"/>
    </location>
</feature>
<evidence type="ECO:0000259" key="2">
    <source>
        <dbReference type="PROSITE" id="PS50217"/>
    </source>
</evidence>
<feature type="compositionally biased region" description="Low complexity" evidence="1">
    <location>
        <begin position="283"/>
        <end position="294"/>
    </location>
</feature>
<evidence type="ECO:0000256" key="1">
    <source>
        <dbReference type="SAM" id="MobiDB-lite"/>
    </source>
</evidence>
<protein>
    <recommendedName>
        <fullName evidence="2">BZIP domain-containing protein</fullName>
    </recommendedName>
</protein>
<dbReference type="Proteomes" id="UP000192578">
    <property type="component" value="Unassembled WGS sequence"/>
</dbReference>
<evidence type="ECO:0000313" key="3">
    <source>
        <dbReference type="EMBL" id="OQV23592.1"/>
    </source>
</evidence>
<dbReference type="PROSITE" id="PS50217">
    <property type="entry name" value="BZIP"/>
    <property type="match status" value="1"/>
</dbReference>
<accession>A0A1W0X8E2</accession>
<evidence type="ECO:0000313" key="4">
    <source>
        <dbReference type="Proteomes" id="UP000192578"/>
    </source>
</evidence>
<gene>
    <name evidence="3" type="ORF">BV898_02708</name>
</gene>
<comment type="caution">
    <text evidence="3">The sequence shown here is derived from an EMBL/GenBank/DDBJ whole genome shotgun (WGS) entry which is preliminary data.</text>
</comment>
<dbReference type="Pfam" id="PF07716">
    <property type="entry name" value="bZIP_2"/>
    <property type="match status" value="1"/>
</dbReference>
<proteinExistence type="predicted"/>
<feature type="compositionally biased region" description="Polar residues" evidence="1">
    <location>
        <begin position="56"/>
        <end position="71"/>
    </location>
</feature>
<reference evidence="4" key="1">
    <citation type="submission" date="2017-01" db="EMBL/GenBank/DDBJ databases">
        <title>Comparative genomics of anhydrobiosis in the tardigrade Hypsibius dujardini.</title>
        <authorList>
            <person name="Yoshida Y."/>
            <person name="Koutsovoulos G."/>
            <person name="Laetsch D."/>
            <person name="Stevens L."/>
            <person name="Kumar S."/>
            <person name="Horikawa D."/>
            <person name="Ishino K."/>
            <person name="Komine S."/>
            <person name="Tomita M."/>
            <person name="Blaxter M."/>
            <person name="Arakawa K."/>
        </authorList>
    </citation>
    <scope>NUCLEOTIDE SEQUENCE [LARGE SCALE GENOMIC DNA]</scope>
    <source>
        <strain evidence="4">Z151</strain>
    </source>
</reference>
<dbReference type="InterPro" id="IPR004827">
    <property type="entry name" value="bZIP"/>
</dbReference>
<dbReference type="GO" id="GO:0003700">
    <property type="term" value="F:DNA-binding transcription factor activity"/>
    <property type="evidence" value="ECO:0007669"/>
    <property type="project" value="InterPro"/>
</dbReference>
<feature type="region of interest" description="Disordered" evidence="1">
    <location>
        <begin position="185"/>
        <end position="343"/>
    </location>
</feature>
<feature type="region of interest" description="Disordered" evidence="1">
    <location>
        <begin position="11"/>
        <end position="71"/>
    </location>
</feature>
<dbReference type="AlphaFoldDB" id="A0A1W0X8E2"/>
<sequence length="402" mass="44184">MSVNVRNHFAGQHIGDPFLGTGKSEPFSEDRYSPFSPQSSSSNWGSPPPALHSYPSHASDQYCPSLSVPNSPACSVAENLTSYYDSHHHHHQRQQDFEEFAYIKDEEPYEDFFLNEPFGLPPLSAESEVFSQIYPLEQDSPEGSGFLEERYQDFMQIFDSETSPLSSSPISYSAFAQIMDELAAGSAGGESTEEMSMSTTPAGSIASESLPQRSSARSRAKKSSAAAAKKSPSTPAVLQTNGKKKGRPATTDFSGMCAKLNQFSAGNGLPTMLETPSTSRRPSVTASVSASMSTSDEDSVAAGSHQKQSKRSSKSVSSPEAYTRRREKNNIAVRKSREKKRQEIKKFADEHVKLKREVDHIRAQNERLKQLVTVVEDGIVGEKSRAELEALIKTAKKQLHWC</sequence>
<feature type="compositionally biased region" description="Polar residues" evidence="1">
    <location>
        <begin position="194"/>
        <end position="212"/>
    </location>
</feature>
<name>A0A1W0X8E2_HYPEX</name>